<dbReference type="AlphaFoldDB" id="A0A9W6VGE8"/>
<dbReference type="Proteomes" id="UP001165136">
    <property type="component" value="Unassembled WGS sequence"/>
</dbReference>
<sequence length="209" mass="23475">MLTETSSLSGLIVSLRELDRPLMAHWAAVHETFRHWVERPDFRTHLRNYVLGLPAAEVAGRARETTTHFAWCLLDDPSADFSLWLHEYKPQRDWRLGYADSVHNHRYHFSSTMVHGSYLQEHYDATVDPESGLITSVAVRSCARCAAGSSGTMLAADFHRIVSAEDDTMTFLVKSRPVTASSLSYDIESGVAHRHVPVENRLGGLSARI</sequence>
<protein>
    <submittedName>
        <fullName evidence="1">Uncharacterized protein</fullName>
    </submittedName>
</protein>
<dbReference type="RefSeq" id="WP_285486897.1">
    <property type="nucleotide sequence ID" value="NZ_BSTI01000005.1"/>
</dbReference>
<evidence type="ECO:0000313" key="2">
    <source>
        <dbReference type="Proteomes" id="UP001165136"/>
    </source>
</evidence>
<evidence type="ECO:0000313" key="1">
    <source>
        <dbReference type="EMBL" id="GLY65889.1"/>
    </source>
</evidence>
<comment type="caution">
    <text evidence="1">The sequence shown here is derived from an EMBL/GenBank/DDBJ whole genome shotgun (WGS) entry which is preliminary data.</text>
</comment>
<reference evidence="1" key="1">
    <citation type="submission" date="2023-03" db="EMBL/GenBank/DDBJ databases">
        <title>Amycolatopsis taiwanensis NBRC 103393.</title>
        <authorList>
            <person name="Ichikawa N."/>
            <person name="Sato H."/>
            <person name="Tonouchi N."/>
        </authorList>
    </citation>
    <scope>NUCLEOTIDE SEQUENCE</scope>
    <source>
        <strain evidence="1">NBRC 103393</strain>
    </source>
</reference>
<name>A0A9W6VGE8_9PSEU</name>
<dbReference type="EMBL" id="BSTI01000005">
    <property type="protein sequence ID" value="GLY65889.1"/>
    <property type="molecule type" value="Genomic_DNA"/>
</dbReference>
<accession>A0A9W6VGE8</accession>
<organism evidence="1 2">
    <name type="scientific">Amycolatopsis taiwanensis</name>
    <dbReference type="NCBI Taxonomy" id="342230"/>
    <lineage>
        <taxon>Bacteria</taxon>
        <taxon>Bacillati</taxon>
        <taxon>Actinomycetota</taxon>
        <taxon>Actinomycetes</taxon>
        <taxon>Pseudonocardiales</taxon>
        <taxon>Pseudonocardiaceae</taxon>
        <taxon>Amycolatopsis</taxon>
    </lineage>
</organism>
<dbReference type="SUPFAM" id="SSF51182">
    <property type="entry name" value="RmlC-like cupins"/>
    <property type="match status" value="1"/>
</dbReference>
<proteinExistence type="predicted"/>
<dbReference type="InterPro" id="IPR011051">
    <property type="entry name" value="RmlC_Cupin_sf"/>
</dbReference>
<gene>
    <name evidence="1" type="ORF">Atai01_25080</name>
</gene>
<keyword evidence="2" id="KW-1185">Reference proteome</keyword>